<dbReference type="AlphaFoldDB" id="A0A2P5CGL5"/>
<reference evidence="2" key="1">
    <citation type="submission" date="2016-06" db="EMBL/GenBank/DDBJ databases">
        <title>Parallel loss of symbiosis genes in relatives of nitrogen-fixing non-legume Parasponia.</title>
        <authorList>
            <person name="Van Velzen R."/>
            <person name="Holmer R."/>
            <person name="Bu F."/>
            <person name="Rutten L."/>
            <person name="Van Zeijl A."/>
            <person name="Liu W."/>
            <person name="Santuari L."/>
            <person name="Cao Q."/>
            <person name="Sharma T."/>
            <person name="Shen D."/>
            <person name="Roswanjaya Y."/>
            <person name="Wardhani T."/>
            <person name="Kalhor M.S."/>
            <person name="Jansen J."/>
            <person name="Van den Hoogen J."/>
            <person name="Gungor B."/>
            <person name="Hartog M."/>
            <person name="Hontelez J."/>
            <person name="Verver J."/>
            <person name="Yang W.-C."/>
            <person name="Schijlen E."/>
            <person name="Repin R."/>
            <person name="Schilthuizen M."/>
            <person name="Schranz E."/>
            <person name="Heidstra R."/>
            <person name="Miyata K."/>
            <person name="Fedorova E."/>
            <person name="Kohlen W."/>
            <person name="Bisseling T."/>
            <person name="Smit S."/>
            <person name="Geurts R."/>
        </authorList>
    </citation>
    <scope>NUCLEOTIDE SEQUENCE [LARGE SCALE GENOMIC DNA]</scope>
    <source>
        <strain evidence="2">cv. WU1-14</strain>
    </source>
</reference>
<organism evidence="1 2">
    <name type="scientific">Parasponia andersonii</name>
    <name type="common">Sponia andersonii</name>
    <dbReference type="NCBI Taxonomy" id="3476"/>
    <lineage>
        <taxon>Eukaryota</taxon>
        <taxon>Viridiplantae</taxon>
        <taxon>Streptophyta</taxon>
        <taxon>Embryophyta</taxon>
        <taxon>Tracheophyta</taxon>
        <taxon>Spermatophyta</taxon>
        <taxon>Magnoliopsida</taxon>
        <taxon>eudicotyledons</taxon>
        <taxon>Gunneridae</taxon>
        <taxon>Pentapetalae</taxon>
        <taxon>rosids</taxon>
        <taxon>fabids</taxon>
        <taxon>Rosales</taxon>
        <taxon>Cannabaceae</taxon>
        <taxon>Parasponia</taxon>
    </lineage>
</organism>
<evidence type="ECO:0000313" key="2">
    <source>
        <dbReference type="Proteomes" id="UP000237105"/>
    </source>
</evidence>
<dbReference type="OrthoDB" id="2551793at2759"/>
<evidence type="ECO:0000313" key="1">
    <source>
        <dbReference type="EMBL" id="PON60182.1"/>
    </source>
</evidence>
<dbReference type="CDD" id="cd09272">
    <property type="entry name" value="RNase_HI_RT_Ty1"/>
    <property type="match status" value="1"/>
</dbReference>
<dbReference type="PANTHER" id="PTHR11439:SF463">
    <property type="entry name" value="REVERSE TRANSCRIPTASE TY1_COPIA-TYPE DOMAIN-CONTAINING PROTEIN"/>
    <property type="match status" value="1"/>
</dbReference>
<accession>A0A2P5CGL5</accession>
<protein>
    <submittedName>
        <fullName evidence="1">Uncharacterized protein</fullName>
    </submittedName>
</protein>
<sequence length="106" mass="12230">MTTSQAIWLKCILEDMGEPQNEATEIYCDSKSVIAMAKNFVFHSKTKHIGIKYHFIRKAEANKEIELKHCKTEEQLADIFTKALLRGKFKLLRDMIGGTEIRTKKV</sequence>
<dbReference type="Proteomes" id="UP000237105">
    <property type="component" value="Unassembled WGS sequence"/>
</dbReference>
<dbReference type="EMBL" id="JXTB01000133">
    <property type="protein sequence ID" value="PON60182.1"/>
    <property type="molecule type" value="Genomic_DNA"/>
</dbReference>
<proteinExistence type="predicted"/>
<comment type="caution">
    <text evidence="1">The sequence shown here is derived from an EMBL/GenBank/DDBJ whole genome shotgun (WGS) entry which is preliminary data.</text>
</comment>
<name>A0A2P5CGL5_PARAD</name>
<dbReference type="STRING" id="3476.A0A2P5CGL5"/>
<keyword evidence="2" id="KW-1185">Reference proteome</keyword>
<dbReference type="PANTHER" id="PTHR11439">
    <property type="entry name" value="GAG-POL-RELATED RETROTRANSPOSON"/>
    <property type="match status" value="1"/>
</dbReference>
<gene>
    <name evidence="1" type="ORF">PanWU01x14_155070</name>
</gene>